<dbReference type="Gene3D" id="6.20.120.50">
    <property type="match status" value="1"/>
</dbReference>
<evidence type="ECO:0000313" key="3">
    <source>
        <dbReference type="Proteomes" id="UP000183190"/>
    </source>
</evidence>
<feature type="compositionally biased region" description="Basic residues" evidence="1">
    <location>
        <begin position="56"/>
        <end position="66"/>
    </location>
</feature>
<reference evidence="2 3" key="1">
    <citation type="submission" date="2016-10" db="EMBL/GenBank/DDBJ databases">
        <authorList>
            <person name="de Groot N.N."/>
        </authorList>
    </citation>
    <scope>NUCLEOTIDE SEQUENCE [LARGE SCALE GENOMIC DNA]</scope>
    <source>
        <strain evidence="2 3">YAD2003</strain>
    </source>
</reference>
<evidence type="ECO:0000313" key="2">
    <source>
        <dbReference type="EMBL" id="SEH47879.1"/>
    </source>
</evidence>
<protein>
    <recommendedName>
        <fullName evidence="4">DUF3006 family protein</fullName>
    </recommendedName>
</protein>
<feature type="region of interest" description="Disordered" evidence="1">
    <location>
        <begin position="50"/>
        <end position="76"/>
    </location>
</feature>
<dbReference type="EMBL" id="FNWV01000002">
    <property type="protein sequence ID" value="SEH47879.1"/>
    <property type="molecule type" value="Genomic_DNA"/>
</dbReference>
<gene>
    <name evidence="2" type="ORF">SAMN02910265_00930</name>
</gene>
<dbReference type="OrthoDB" id="164847at2"/>
<dbReference type="RefSeq" id="WP_074714704.1">
    <property type="nucleotide sequence ID" value="NZ_FNWV01000002.1"/>
</dbReference>
<proteinExistence type="predicted"/>
<dbReference type="AlphaFoldDB" id="A0A1H6IKN4"/>
<evidence type="ECO:0000256" key="1">
    <source>
        <dbReference type="SAM" id="MobiDB-lite"/>
    </source>
</evidence>
<accession>A0A1H6IKN4</accession>
<dbReference type="Pfam" id="PF11213">
    <property type="entry name" value="DUF3006"/>
    <property type="match status" value="1"/>
</dbReference>
<dbReference type="Proteomes" id="UP000183190">
    <property type="component" value="Unassembled WGS sequence"/>
</dbReference>
<feature type="compositionally biased region" description="Basic and acidic residues" evidence="1">
    <location>
        <begin position="67"/>
        <end position="76"/>
    </location>
</feature>
<organism evidence="2 3">
    <name type="scientific">Ruminococcus flavefaciens</name>
    <dbReference type="NCBI Taxonomy" id="1265"/>
    <lineage>
        <taxon>Bacteria</taxon>
        <taxon>Bacillati</taxon>
        <taxon>Bacillota</taxon>
        <taxon>Clostridia</taxon>
        <taxon>Eubacteriales</taxon>
        <taxon>Oscillospiraceae</taxon>
        <taxon>Ruminococcus</taxon>
    </lineage>
</organism>
<evidence type="ECO:0008006" key="4">
    <source>
        <dbReference type="Google" id="ProtNLM"/>
    </source>
</evidence>
<sequence>MIIIDRFEGSLAVLETDDGMINVERSLLPENAAEGDVLVYDGSWTVDTTATEQRRERTRKRLKRLLNKTDKRGKND</sequence>
<dbReference type="InterPro" id="IPR021377">
    <property type="entry name" value="DUF3006"/>
</dbReference>
<name>A0A1H6IKN4_RUMFL</name>